<sequence length="221" mass="24710">MMSGSLVTDPTSHLRAQNERLEEQVERMAQEADRNVEDARWMMADLAHVKLQLAKAHEQLTSLRAEVEQLRLLRPPGTPTAGTIKEVPNKSKQTRTRIGIYTPAELTVLGEAALTKLDQHVLELSVQVHNDDAFESAFREAGAARVRPHYYEMSEAEAGVLFNDTGLSAGERCYWGMVQAANSVVEMGWYYGNCMNRVMYSITMMDYLDWRGIAGETGGGQ</sequence>
<feature type="coiled-coil region" evidence="1">
    <location>
        <begin position="11"/>
        <end position="73"/>
    </location>
</feature>
<dbReference type="Proteomes" id="UP000277580">
    <property type="component" value="Unassembled WGS sequence"/>
</dbReference>
<name>A0A3N4KIT1_9PEZI</name>
<accession>A0A3N4KIT1</accession>
<gene>
    <name evidence="2" type="ORF">P167DRAFT_321736</name>
</gene>
<keyword evidence="1" id="KW-0175">Coiled coil</keyword>
<dbReference type="EMBL" id="ML119154">
    <property type="protein sequence ID" value="RPB09222.1"/>
    <property type="molecule type" value="Genomic_DNA"/>
</dbReference>
<dbReference type="InParanoid" id="A0A3N4KIT1"/>
<evidence type="ECO:0000313" key="2">
    <source>
        <dbReference type="EMBL" id="RPB09222.1"/>
    </source>
</evidence>
<evidence type="ECO:0000256" key="1">
    <source>
        <dbReference type="SAM" id="Coils"/>
    </source>
</evidence>
<organism evidence="2 3">
    <name type="scientific">Morchella conica CCBAS932</name>
    <dbReference type="NCBI Taxonomy" id="1392247"/>
    <lineage>
        <taxon>Eukaryota</taxon>
        <taxon>Fungi</taxon>
        <taxon>Dikarya</taxon>
        <taxon>Ascomycota</taxon>
        <taxon>Pezizomycotina</taxon>
        <taxon>Pezizomycetes</taxon>
        <taxon>Pezizales</taxon>
        <taxon>Morchellaceae</taxon>
        <taxon>Morchella</taxon>
    </lineage>
</organism>
<dbReference type="AlphaFoldDB" id="A0A3N4KIT1"/>
<reference evidence="2 3" key="1">
    <citation type="journal article" date="2018" name="Nat. Ecol. Evol.">
        <title>Pezizomycetes genomes reveal the molecular basis of ectomycorrhizal truffle lifestyle.</title>
        <authorList>
            <person name="Murat C."/>
            <person name="Payen T."/>
            <person name="Noel B."/>
            <person name="Kuo A."/>
            <person name="Morin E."/>
            <person name="Chen J."/>
            <person name="Kohler A."/>
            <person name="Krizsan K."/>
            <person name="Balestrini R."/>
            <person name="Da Silva C."/>
            <person name="Montanini B."/>
            <person name="Hainaut M."/>
            <person name="Levati E."/>
            <person name="Barry K.W."/>
            <person name="Belfiori B."/>
            <person name="Cichocki N."/>
            <person name="Clum A."/>
            <person name="Dockter R.B."/>
            <person name="Fauchery L."/>
            <person name="Guy J."/>
            <person name="Iotti M."/>
            <person name="Le Tacon F."/>
            <person name="Lindquist E.A."/>
            <person name="Lipzen A."/>
            <person name="Malagnac F."/>
            <person name="Mello A."/>
            <person name="Molinier V."/>
            <person name="Miyauchi S."/>
            <person name="Poulain J."/>
            <person name="Riccioni C."/>
            <person name="Rubini A."/>
            <person name="Sitrit Y."/>
            <person name="Splivallo R."/>
            <person name="Traeger S."/>
            <person name="Wang M."/>
            <person name="Zifcakova L."/>
            <person name="Wipf D."/>
            <person name="Zambonelli A."/>
            <person name="Paolocci F."/>
            <person name="Nowrousian M."/>
            <person name="Ottonello S."/>
            <person name="Baldrian P."/>
            <person name="Spatafora J.W."/>
            <person name="Henrissat B."/>
            <person name="Nagy L.G."/>
            <person name="Aury J.M."/>
            <person name="Wincker P."/>
            <person name="Grigoriev I.V."/>
            <person name="Bonfante P."/>
            <person name="Martin F.M."/>
        </authorList>
    </citation>
    <scope>NUCLEOTIDE SEQUENCE [LARGE SCALE GENOMIC DNA]</scope>
    <source>
        <strain evidence="2 3">CCBAS932</strain>
    </source>
</reference>
<keyword evidence="3" id="KW-1185">Reference proteome</keyword>
<proteinExistence type="predicted"/>
<evidence type="ECO:0000313" key="3">
    <source>
        <dbReference type="Proteomes" id="UP000277580"/>
    </source>
</evidence>
<protein>
    <submittedName>
        <fullName evidence="2">Uncharacterized protein</fullName>
    </submittedName>
</protein>